<evidence type="ECO:0000313" key="10">
    <source>
        <dbReference type="EMBL" id="CAF3832352.1"/>
    </source>
</evidence>
<evidence type="ECO:0000256" key="3">
    <source>
        <dbReference type="ARBA" id="ARBA00022833"/>
    </source>
</evidence>
<accession>A0A819DSQ3</accession>
<dbReference type="PROSITE" id="PS51030">
    <property type="entry name" value="NUCLEAR_REC_DBD_2"/>
    <property type="match status" value="1"/>
</dbReference>
<dbReference type="Gene3D" id="3.30.50.10">
    <property type="entry name" value="Erythroid Transcription Factor GATA-1, subunit A"/>
    <property type="match status" value="1"/>
</dbReference>
<feature type="domain" description="Nuclear receptor" evidence="9">
    <location>
        <begin position="25"/>
        <end position="101"/>
    </location>
</feature>
<keyword evidence="4" id="KW-0805">Transcription regulation</keyword>
<keyword evidence="6" id="KW-0804">Transcription</keyword>
<keyword evidence="8" id="KW-0539">Nucleus</keyword>
<evidence type="ECO:0000256" key="6">
    <source>
        <dbReference type="ARBA" id="ARBA00023163"/>
    </source>
</evidence>
<sequence>MEISSCDDASYSTISMKNREENVLSNQCRICGASAEYSHYGVISCYACKNFFRQHANSSKTKFQCDFSGQCEINITNRYICPSCRLNECFKCGMNADKFRASISIKSKKKSLVNVQVQYQQSEIKNLIRIGDLLSILKVKSVLFIFSDFHLNIVEKFCEIVFLFIYYVPSLNLLQSDKSLLTQNQWRLIFNLCNVCNESNLFSTGQLLFNTYYDSKSTNIVDETLMNEFLVSVYETVRTYLHLNDDRSIILHSAANNITCLTGSFVLSYCHLLFVDAFKNTINLRFGKNAINIHYWADKFIDSDVVLIKLSISLFAVSQYTYLYSPNMLKDLTNLINILEIQNKYAEVIWIYLLYRYGYYETIKRFLKLTLWFIAS</sequence>
<evidence type="ECO:0000256" key="1">
    <source>
        <dbReference type="ARBA" id="ARBA00022723"/>
    </source>
</evidence>
<keyword evidence="5" id="KW-0238">DNA-binding</keyword>
<dbReference type="GO" id="GO:0045944">
    <property type="term" value="P:positive regulation of transcription by RNA polymerase II"/>
    <property type="evidence" value="ECO:0007669"/>
    <property type="project" value="TreeGrafter"/>
</dbReference>
<dbReference type="PANTHER" id="PTHR24082">
    <property type="entry name" value="NUCLEAR HORMONE RECEPTOR"/>
    <property type="match status" value="1"/>
</dbReference>
<keyword evidence="3" id="KW-0862">Zinc</keyword>
<reference evidence="10" key="1">
    <citation type="submission" date="2021-02" db="EMBL/GenBank/DDBJ databases">
        <authorList>
            <person name="Nowell W R."/>
        </authorList>
    </citation>
    <scope>NUCLEOTIDE SEQUENCE</scope>
</reference>
<dbReference type="PANTHER" id="PTHR24082:SF283">
    <property type="entry name" value="NUCLEAR HORMONE RECEPTOR HR96"/>
    <property type="match status" value="1"/>
</dbReference>
<dbReference type="Proteomes" id="UP000663836">
    <property type="component" value="Unassembled WGS sequence"/>
</dbReference>
<dbReference type="InterPro" id="IPR013088">
    <property type="entry name" value="Znf_NHR/GATA"/>
</dbReference>
<dbReference type="Pfam" id="PF00105">
    <property type="entry name" value="zf-C4"/>
    <property type="match status" value="1"/>
</dbReference>
<dbReference type="GO" id="GO:0030154">
    <property type="term" value="P:cell differentiation"/>
    <property type="evidence" value="ECO:0007669"/>
    <property type="project" value="TreeGrafter"/>
</dbReference>
<protein>
    <recommendedName>
        <fullName evidence="9">Nuclear receptor domain-containing protein</fullName>
    </recommendedName>
</protein>
<dbReference type="GO" id="GO:0008270">
    <property type="term" value="F:zinc ion binding"/>
    <property type="evidence" value="ECO:0007669"/>
    <property type="project" value="UniProtKB-KW"/>
</dbReference>
<keyword evidence="7" id="KW-0675">Receptor</keyword>
<organism evidence="10 11">
    <name type="scientific">Rotaria sordida</name>
    <dbReference type="NCBI Taxonomy" id="392033"/>
    <lineage>
        <taxon>Eukaryota</taxon>
        <taxon>Metazoa</taxon>
        <taxon>Spiralia</taxon>
        <taxon>Gnathifera</taxon>
        <taxon>Rotifera</taxon>
        <taxon>Eurotatoria</taxon>
        <taxon>Bdelloidea</taxon>
        <taxon>Philodinida</taxon>
        <taxon>Philodinidae</taxon>
        <taxon>Rotaria</taxon>
    </lineage>
</organism>
<dbReference type="PRINTS" id="PR00047">
    <property type="entry name" value="STROIDFINGER"/>
</dbReference>
<evidence type="ECO:0000256" key="5">
    <source>
        <dbReference type="ARBA" id="ARBA00023125"/>
    </source>
</evidence>
<dbReference type="EMBL" id="CAJOBD010001796">
    <property type="protein sequence ID" value="CAF3832352.1"/>
    <property type="molecule type" value="Genomic_DNA"/>
</dbReference>
<dbReference type="GO" id="GO:0000122">
    <property type="term" value="P:negative regulation of transcription by RNA polymerase II"/>
    <property type="evidence" value="ECO:0007669"/>
    <property type="project" value="TreeGrafter"/>
</dbReference>
<proteinExistence type="predicted"/>
<evidence type="ECO:0000256" key="7">
    <source>
        <dbReference type="ARBA" id="ARBA00023170"/>
    </source>
</evidence>
<dbReference type="GO" id="GO:0000978">
    <property type="term" value="F:RNA polymerase II cis-regulatory region sequence-specific DNA binding"/>
    <property type="evidence" value="ECO:0007669"/>
    <property type="project" value="TreeGrafter"/>
</dbReference>
<gene>
    <name evidence="10" type="ORF">JBS370_LOCUS17137</name>
</gene>
<keyword evidence="1" id="KW-0479">Metal-binding</keyword>
<dbReference type="InterPro" id="IPR050234">
    <property type="entry name" value="Nuclear_hormone_rcpt_NR1"/>
</dbReference>
<name>A0A819DSQ3_9BILA</name>
<dbReference type="InterPro" id="IPR001628">
    <property type="entry name" value="Znf_hrmn_rcpt"/>
</dbReference>
<dbReference type="GO" id="GO:0004879">
    <property type="term" value="F:nuclear receptor activity"/>
    <property type="evidence" value="ECO:0007669"/>
    <property type="project" value="TreeGrafter"/>
</dbReference>
<evidence type="ECO:0000256" key="4">
    <source>
        <dbReference type="ARBA" id="ARBA00023015"/>
    </source>
</evidence>
<keyword evidence="2" id="KW-0863">Zinc-finger</keyword>
<dbReference type="AlphaFoldDB" id="A0A819DSQ3"/>
<evidence type="ECO:0000256" key="8">
    <source>
        <dbReference type="ARBA" id="ARBA00023242"/>
    </source>
</evidence>
<evidence type="ECO:0000256" key="2">
    <source>
        <dbReference type="ARBA" id="ARBA00022771"/>
    </source>
</evidence>
<dbReference type="SUPFAM" id="SSF57716">
    <property type="entry name" value="Glucocorticoid receptor-like (DNA-binding domain)"/>
    <property type="match status" value="1"/>
</dbReference>
<dbReference type="SMART" id="SM00399">
    <property type="entry name" value="ZnF_C4"/>
    <property type="match status" value="1"/>
</dbReference>
<evidence type="ECO:0000313" key="11">
    <source>
        <dbReference type="Proteomes" id="UP000663836"/>
    </source>
</evidence>
<evidence type="ECO:0000259" key="9">
    <source>
        <dbReference type="PROSITE" id="PS51030"/>
    </source>
</evidence>
<comment type="caution">
    <text evidence="10">The sequence shown here is derived from an EMBL/GenBank/DDBJ whole genome shotgun (WGS) entry which is preliminary data.</text>
</comment>